<accession>A0ABZ0D2F1</accession>
<evidence type="ECO:0000313" key="2">
    <source>
        <dbReference type="Proteomes" id="UP001303946"/>
    </source>
</evidence>
<reference evidence="1 2" key="1">
    <citation type="submission" date="2023-10" db="EMBL/GenBank/DDBJ databases">
        <title>Bacteria for the degradation of biodegradable plastic PBAT(Polybutylene adipate terephthalate).</title>
        <authorList>
            <person name="Weon H.-Y."/>
            <person name="Yeon J."/>
        </authorList>
    </citation>
    <scope>NUCLEOTIDE SEQUENCE [LARGE SCALE GENOMIC DNA]</scope>
    <source>
        <strain evidence="1 2">SBD 7-3</strain>
        <plasmid evidence="1 2">unnamed2</plasmid>
    </source>
</reference>
<keyword evidence="2" id="KW-1185">Reference proteome</keyword>
<sequence>MFVANSNFENQFLSGISSNGDRYYRAFELSGRFSWFIVTCLIQDDGLEMLRSVCCSFEEDLLGLMQPMKNARAISVQRLVASDSGDGRWEAREVTKVWHTATEQGKRILVTQDADGSECCGLFGDAVDFELGQRTLIFDVATGGGQAAQLAYPTVAQT</sequence>
<dbReference type="RefSeq" id="WP_316704644.1">
    <property type="nucleotide sequence ID" value="NZ_CP136338.1"/>
</dbReference>
<name>A0ABZ0D2F1_9BURK</name>
<gene>
    <name evidence="1" type="ORF">RXV79_27605</name>
</gene>
<dbReference type="Proteomes" id="UP001303946">
    <property type="component" value="Plasmid unnamed2"/>
</dbReference>
<organism evidence="1 2">
    <name type="scientific">Piscinibacter gummiphilus</name>
    <dbReference type="NCBI Taxonomy" id="946333"/>
    <lineage>
        <taxon>Bacteria</taxon>
        <taxon>Pseudomonadati</taxon>
        <taxon>Pseudomonadota</taxon>
        <taxon>Betaproteobacteria</taxon>
        <taxon>Burkholderiales</taxon>
        <taxon>Sphaerotilaceae</taxon>
        <taxon>Piscinibacter</taxon>
    </lineage>
</organism>
<keyword evidence="1" id="KW-0614">Plasmid</keyword>
<proteinExistence type="predicted"/>
<geneLocation type="plasmid" evidence="1 2">
    <name>unnamed2</name>
</geneLocation>
<evidence type="ECO:0000313" key="1">
    <source>
        <dbReference type="EMBL" id="WOB11359.1"/>
    </source>
</evidence>
<protein>
    <submittedName>
        <fullName evidence="1">Uncharacterized protein</fullName>
    </submittedName>
</protein>
<dbReference type="EMBL" id="CP136338">
    <property type="protein sequence ID" value="WOB11359.1"/>
    <property type="molecule type" value="Genomic_DNA"/>
</dbReference>